<evidence type="ECO:0000313" key="2">
    <source>
        <dbReference type="EMBL" id="GJE00584.1"/>
    </source>
</evidence>
<dbReference type="InterPro" id="IPR036046">
    <property type="entry name" value="Acylphosphatase-like_dom_sf"/>
</dbReference>
<dbReference type="Gene3D" id="3.30.70.100">
    <property type="match status" value="1"/>
</dbReference>
<proteinExistence type="predicted"/>
<organism evidence="2 3">
    <name type="scientific">Methylobacterium isbiliense</name>
    <dbReference type="NCBI Taxonomy" id="315478"/>
    <lineage>
        <taxon>Bacteria</taxon>
        <taxon>Pseudomonadati</taxon>
        <taxon>Pseudomonadota</taxon>
        <taxon>Alphaproteobacteria</taxon>
        <taxon>Hyphomicrobiales</taxon>
        <taxon>Methylobacteriaceae</taxon>
        <taxon>Methylobacterium</taxon>
    </lineage>
</organism>
<reference evidence="2" key="1">
    <citation type="journal article" date="2021" name="Front. Microbiol.">
        <title>Comprehensive Comparative Genomics and Phenotyping of Methylobacterium Species.</title>
        <authorList>
            <person name="Alessa O."/>
            <person name="Ogura Y."/>
            <person name="Fujitani Y."/>
            <person name="Takami H."/>
            <person name="Hayashi T."/>
            <person name="Sahin N."/>
            <person name="Tani A."/>
        </authorList>
    </citation>
    <scope>NUCLEOTIDE SEQUENCE</scope>
    <source>
        <strain evidence="2">DSM 17168</strain>
    </source>
</reference>
<evidence type="ECO:0000313" key="3">
    <source>
        <dbReference type="Proteomes" id="UP001055153"/>
    </source>
</evidence>
<accession>A0ABQ4SC17</accession>
<sequence>MTLHRLLYRSDVAMVGSEATIRQQLGEIVAISQGRNAADGLTGALLQAHGVFLQVLEGPLDAIEPTFERICCDLRHRRVELVELVPIEQRLFAEWSMGAVILDRDVEALLPSRDAMRDLAADAAGAQATVDLLRSLLVAARSRAPSRASGETASVT</sequence>
<comment type="caution">
    <text evidence="2">The sequence shown here is derived from an EMBL/GenBank/DDBJ whole genome shotgun (WGS) entry which is preliminary data.</text>
</comment>
<reference evidence="2" key="2">
    <citation type="submission" date="2021-08" db="EMBL/GenBank/DDBJ databases">
        <authorList>
            <person name="Tani A."/>
            <person name="Ola A."/>
            <person name="Ogura Y."/>
            <person name="Katsura K."/>
            <person name="Hayashi T."/>
        </authorList>
    </citation>
    <scope>NUCLEOTIDE SEQUENCE</scope>
    <source>
        <strain evidence="2">DSM 17168</strain>
    </source>
</reference>
<dbReference type="Pfam" id="PF04940">
    <property type="entry name" value="BLUF"/>
    <property type="match status" value="1"/>
</dbReference>
<dbReference type="EMBL" id="BPQQ01000029">
    <property type="protein sequence ID" value="GJE00584.1"/>
    <property type="molecule type" value="Genomic_DNA"/>
</dbReference>
<dbReference type="PROSITE" id="PS50925">
    <property type="entry name" value="BLUF"/>
    <property type="match status" value="1"/>
</dbReference>
<dbReference type="InterPro" id="IPR007024">
    <property type="entry name" value="BLUF_domain"/>
</dbReference>
<dbReference type="Proteomes" id="UP001055153">
    <property type="component" value="Unassembled WGS sequence"/>
</dbReference>
<dbReference type="SUPFAM" id="SSF54975">
    <property type="entry name" value="Acylphosphatase/BLUF domain-like"/>
    <property type="match status" value="1"/>
</dbReference>
<name>A0ABQ4SC17_9HYPH</name>
<feature type="domain" description="BLUF" evidence="1">
    <location>
        <begin position="3"/>
        <end position="98"/>
    </location>
</feature>
<protein>
    <recommendedName>
        <fullName evidence="1">BLUF domain-containing protein</fullName>
    </recommendedName>
</protein>
<dbReference type="SMART" id="SM01034">
    <property type="entry name" value="BLUF"/>
    <property type="match status" value="1"/>
</dbReference>
<gene>
    <name evidence="2" type="ORF">GMJLKIPL_2507</name>
</gene>
<evidence type="ECO:0000259" key="1">
    <source>
        <dbReference type="PROSITE" id="PS50925"/>
    </source>
</evidence>
<keyword evidence="3" id="KW-1185">Reference proteome</keyword>
<dbReference type="RefSeq" id="WP_238235470.1">
    <property type="nucleotide sequence ID" value="NZ_BPQQ01000029.1"/>
</dbReference>